<name>A0ABM9LZC4_9MYCO</name>
<organism evidence="1 2">
    <name type="scientific">[Mycobacterium] holstebronense</name>
    <dbReference type="NCBI Taxonomy" id="3064288"/>
    <lineage>
        <taxon>Bacteria</taxon>
        <taxon>Bacillati</taxon>
        <taxon>Actinomycetota</taxon>
        <taxon>Actinomycetes</taxon>
        <taxon>Mycobacteriales</taxon>
        <taxon>Mycobacteriaceae</taxon>
        <taxon>Mycolicibacterium</taxon>
    </lineage>
</organism>
<evidence type="ECO:0000313" key="1">
    <source>
        <dbReference type="EMBL" id="CAJ1507384.1"/>
    </source>
</evidence>
<proteinExistence type="predicted"/>
<dbReference type="EMBL" id="OY726398">
    <property type="protein sequence ID" value="CAJ1507384.1"/>
    <property type="molecule type" value="Genomic_DNA"/>
</dbReference>
<gene>
    <name evidence="1" type="ORF">MU0102_003055</name>
</gene>
<dbReference type="RefSeq" id="WP_308483894.1">
    <property type="nucleotide sequence ID" value="NZ_OY726398.1"/>
</dbReference>
<keyword evidence="2" id="KW-1185">Reference proteome</keyword>
<evidence type="ECO:0000313" key="2">
    <source>
        <dbReference type="Proteomes" id="UP001190464"/>
    </source>
</evidence>
<reference evidence="1 2" key="1">
    <citation type="submission" date="2023-08" db="EMBL/GenBank/DDBJ databases">
        <authorList>
            <person name="Folkvardsen B D."/>
            <person name="Norman A."/>
        </authorList>
    </citation>
    <scope>NUCLEOTIDE SEQUENCE [LARGE SCALE GENOMIC DNA]</scope>
    <source>
        <strain evidence="1 2">Mu0102</strain>
    </source>
</reference>
<dbReference type="Proteomes" id="UP001190464">
    <property type="component" value="Chromosome"/>
</dbReference>
<sequence length="79" mass="8883">MSTTAVACSPVTALLWRTSDEDYQLADRMAGEFVLAVVDEQVAHEFTSPTKANLERFFGRVLSDDEASLVQYLYLLDYT</sequence>
<protein>
    <submittedName>
        <fullName evidence="1">Uncharacterized protein</fullName>
    </submittedName>
</protein>
<accession>A0ABM9LZC4</accession>